<feature type="transmembrane region" description="Helical" evidence="8">
    <location>
        <begin position="187"/>
        <end position="205"/>
    </location>
</feature>
<comment type="caution">
    <text evidence="10">The sequence shown here is derived from an EMBL/GenBank/DDBJ whole genome shotgun (WGS) entry which is preliminary data.</text>
</comment>
<evidence type="ECO:0000256" key="2">
    <source>
        <dbReference type="ARBA" id="ARBA00009808"/>
    </source>
</evidence>
<dbReference type="GO" id="GO:0046513">
    <property type="term" value="P:ceramide biosynthetic process"/>
    <property type="evidence" value="ECO:0007669"/>
    <property type="project" value="InterPro"/>
</dbReference>
<evidence type="ECO:0000313" key="10">
    <source>
        <dbReference type="EMBL" id="GMM51231.1"/>
    </source>
</evidence>
<feature type="domain" description="TLC" evidence="9">
    <location>
        <begin position="137"/>
        <end position="353"/>
    </location>
</feature>
<reference evidence="10 11" key="1">
    <citation type="journal article" date="2023" name="Elife">
        <title>Identification of key yeast species and microbe-microbe interactions impacting larval growth of Drosophila in the wild.</title>
        <authorList>
            <person name="Mure A."/>
            <person name="Sugiura Y."/>
            <person name="Maeda R."/>
            <person name="Honda K."/>
            <person name="Sakurai N."/>
            <person name="Takahashi Y."/>
            <person name="Watada M."/>
            <person name="Katoh T."/>
            <person name="Gotoh A."/>
            <person name="Gotoh Y."/>
            <person name="Taniguchi I."/>
            <person name="Nakamura K."/>
            <person name="Hayashi T."/>
            <person name="Katayama T."/>
            <person name="Uemura T."/>
            <person name="Hattori Y."/>
        </authorList>
    </citation>
    <scope>NUCLEOTIDE SEQUENCE [LARGE SCALE GENOMIC DNA]</scope>
    <source>
        <strain evidence="10 11">SB-73</strain>
    </source>
</reference>
<keyword evidence="3 6" id="KW-0812">Transmembrane</keyword>
<evidence type="ECO:0000259" key="9">
    <source>
        <dbReference type="PROSITE" id="PS50922"/>
    </source>
</evidence>
<keyword evidence="5 6" id="KW-0472">Membrane</keyword>
<feature type="transmembrane region" description="Helical" evidence="8">
    <location>
        <begin position="47"/>
        <end position="68"/>
    </location>
</feature>
<dbReference type="EMBL" id="BTGC01000003">
    <property type="protein sequence ID" value="GMM51231.1"/>
    <property type="molecule type" value="Genomic_DNA"/>
</dbReference>
<sequence length="365" mass="42635">MSGRTSETIHQRRCCQNPKGNNLQTYERPNKGLHKKNSIQRRQFLKLLYYQTLIGGLFFFIIACVHYIPAFAEYKEKSEWFLNVQYINADGLSHAGYRDFALVASSFAVILLVRSLVQLLLFAYASHRHNLPLKSLIRFTEQGWSFIYYGSTAFYGWKLLYQQPYGWDAASLWVDFPHYYIDPRVKQYYLFIFGHWISQIAIIHLEERRSDHYQMLTHHFVTCALVWGSYSYGYTRIGHLVMIMMDFVDSWLAIAKCSKYLNMPKVLTDSLFAAFIFTWILFRHFVYMYEMLYGMIYAPALLEGKCAYDAAGKAVLCYSQTAHRVCAVLTIALQIITLVWLWMIIKVVLRVVNGQGAADTRSDEE</sequence>
<gene>
    <name evidence="10" type="ORF">DASB73_021890</name>
</gene>
<evidence type="ECO:0000256" key="7">
    <source>
        <dbReference type="SAM" id="MobiDB-lite"/>
    </source>
</evidence>
<feature type="transmembrane region" description="Helical" evidence="8">
    <location>
        <begin position="100"/>
        <end position="125"/>
    </location>
</feature>
<feature type="transmembrane region" description="Helical" evidence="8">
    <location>
        <begin position="266"/>
        <end position="286"/>
    </location>
</feature>
<evidence type="ECO:0000256" key="3">
    <source>
        <dbReference type="ARBA" id="ARBA00022692"/>
    </source>
</evidence>
<evidence type="ECO:0000256" key="5">
    <source>
        <dbReference type="ARBA" id="ARBA00023136"/>
    </source>
</evidence>
<keyword evidence="11" id="KW-1185">Reference proteome</keyword>
<dbReference type="PANTHER" id="PTHR12560:SF0">
    <property type="entry name" value="LD18904P"/>
    <property type="match status" value="1"/>
</dbReference>
<dbReference type="PIRSF" id="PIRSF005225">
    <property type="entry name" value="LAG1_LAC1"/>
    <property type="match status" value="1"/>
</dbReference>
<comment type="subcellular location">
    <subcellularLocation>
        <location evidence="1">Membrane</location>
        <topology evidence="1">Multi-pass membrane protein</topology>
    </subcellularLocation>
</comment>
<feature type="transmembrane region" description="Helical" evidence="8">
    <location>
        <begin position="212"/>
        <end position="230"/>
    </location>
</feature>
<dbReference type="AlphaFoldDB" id="A0AAV5RJ93"/>
<evidence type="ECO:0000256" key="6">
    <source>
        <dbReference type="PROSITE-ProRule" id="PRU00205"/>
    </source>
</evidence>
<dbReference type="InterPro" id="IPR016439">
    <property type="entry name" value="Lag1/Lac1-like"/>
</dbReference>
<dbReference type="PANTHER" id="PTHR12560">
    <property type="entry name" value="LONGEVITY ASSURANCE FACTOR 1 LAG1"/>
    <property type="match status" value="1"/>
</dbReference>
<dbReference type="GO" id="GO:0016020">
    <property type="term" value="C:membrane"/>
    <property type="evidence" value="ECO:0007669"/>
    <property type="project" value="UniProtKB-SubCell"/>
</dbReference>
<feature type="region of interest" description="Disordered" evidence="7">
    <location>
        <begin position="1"/>
        <end position="29"/>
    </location>
</feature>
<evidence type="ECO:0000256" key="4">
    <source>
        <dbReference type="ARBA" id="ARBA00022989"/>
    </source>
</evidence>
<comment type="similarity">
    <text evidence="2">Belongs to the sphingosine N-acyltransferase family.</text>
</comment>
<protein>
    <recommendedName>
        <fullName evidence="9">TLC domain-containing protein</fullName>
    </recommendedName>
</protein>
<name>A0AAV5RJ93_STABA</name>
<evidence type="ECO:0000313" key="11">
    <source>
        <dbReference type="Proteomes" id="UP001362899"/>
    </source>
</evidence>
<dbReference type="SMART" id="SM00724">
    <property type="entry name" value="TLC"/>
    <property type="match status" value="1"/>
</dbReference>
<evidence type="ECO:0000256" key="8">
    <source>
        <dbReference type="SAM" id="Phobius"/>
    </source>
</evidence>
<dbReference type="PROSITE" id="PS50922">
    <property type="entry name" value="TLC"/>
    <property type="match status" value="1"/>
</dbReference>
<organism evidence="10 11">
    <name type="scientific">Starmerella bacillaris</name>
    <name type="common">Yeast</name>
    <name type="synonym">Candida zemplinina</name>
    <dbReference type="NCBI Taxonomy" id="1247836"/>
    <lineage>
        <taxon>Eukaryota</taxon>
        <taxon>Fungi</taxon>
        <taxon>Dikarya</taxon>
        <taxon>Ascomycota</taxon>
        <taxon>Saccharomycotina</taxon>
        <taxon>Dipodascomycetes</taxon>
        <taxon>Dipodascales</taxon>
        <taxon>Trichomonascaceae</taxon>
        <taxon>Starmerella</taxon>
    </lineage>
</organism>
<feature type="transmembrane region" description="Helical" evidence="8">
    <location>
        <begin position="322"/>
        <end position="345"/>
    </location>
</feature>
<proteinExistence type="inferred from homology"/>
<dbReference type="GO" id="GO:0050291">
    <property type="term" value="F:sphingosine N-acyltransferase activity"/>
    <property type="evidence" value="ECO:0007669"/>
    <property type="project" value="InterPro"/>
</dbReference>
<evidence type="ECO:0000256" key="1">
    <source>
        <dbReference type="ARBA" id="ARBA00004141"/>
    </source>
</evidence>
<feature type="compositionally biased region" description="Polar residues" evidence="7">
    <location>
        <begin position="18"/>
        <end position="27"/>
    </location>
</feature>
<dbReference type="Proteomes" id="UP001362899">
    <property type="component" value="Unassembled WGS sequence"/>
</dbReference>
<keyword evidence="4 8" id="KW-1133">Transmembrane helix</keyword>
<dbReference type="Pfam" id="PF03798">
    <property type="entry name" value="TRAM_LAG1_CLN8"/>
    <property type="match status" value="1"/>
</dbReference>
<dbReference type="InterPro" id="IPR006634">
    <property type="entry name" value="TLC-dom"/>
</dbReference>
<accession>A0AAV5RJ93</accession>